<name>A0A9D2ND10_9FIRM</name>
<gene>
    <name evidence="2" type="ORF">H9761_00425</name>
</gene>
<evidence type="ECO:0000313" key="2">
    <source>
        <dbReference type="EMBL" id="HJC22152.1"/>
    </source>
</evidence>
<dbReference type="EMBL" id="DWWS01000005">
    <property type="protein sequence ID" value="HJC22152.1"/>
    <property type="molecule type" value="Genomic_DNA"/>
</dbReference>
<comment type="caution">
    <text evidence="2">The sequence shown here is derived from an EMBL/GenBank/DDBJ whole genome shotgun (WGS) entry which is preliminary data.</text>
</comment>
<dbReference type="Proteomes" id="UP000823891">
    <property type="component" value="Unassembled WGS sequence"/>
</dbReference>
<accession>A0A9D2ND10</accession>
<proteinExistence type="predicted"/>
<keyword evidence="2" id="KW-0167">Capsid protein</keyword>
<keyword evidence="2" id="KW-0946">Virion</keyword>
<dbReference type="InterPro" id="IPR024207">
    <property type="entry name" value="CotJB_dom"/>
</dbReference>
<reference evidence="2" key="2">
    <citation type="submission" date="2021-04" db="EMBL/GenBank/DDBJ databases">
        <authorList>
            <person name="Gilroy R."/>
        </authorList>
    </citation>
    <scope>NUCLEOTIDE SEQUENCE</scope>
    <source>
        <strain evidence="2">USAMLcec2-132</strain>
    </source>
</reference>
<evidence type="ECO:0000259" key="1">
    <source>
        <dbReference type="Pfam" id="PF12652"/>
    </source>
</evidence>
<evidence type="ECO:0000313" key="3">
    <source>
        <dbReference type="Proteomes" id="UP000823891"/>
    </source>
</evidence>
<protein>
    <submittedName>
        <fullName evidence="2">Spore coat protein CotJB</fullName>
    </submittedName>
</protein>
<reference evidence="2" key="1">
    <citation type="journal article" date="2021" name="PeerJ">
        <title>Extensive microbial diversity within the chicken gut microbiome revealed by metagenomics and culture.</title>
        <authorList>
            <person name="Gilroy R."/>
            <person name="Ravi A."/>
            <person name="Getino M."/>
            <person name="Pursley I."/>
            <person name="Horton D.L."/>
            <person name="Alikhan N.F."/>
            <person name="Baker D."/>
            <person name="Gharbi K."/>
            <person name="Hall N."/>
            <person name="Watson M."/>
            <person name="Adriaenssens E.M."/>
            <person name="Foster-Nyarko E."/>
            <person name="Jarju S."/>
            <person name="Secka A."/>
            <person name="Antonio M."/>
            <person name="Oren A."/>
            <person name="Chaudhuri R.R."/>
            <person name="La Ragione R."/>
            <person name="Hildebrand F."/>
            <person name="Pallen M.J."/>
        </authorList>
    </citation>
    <scope>NUCLEOTIDE SEQUENCE</scope>
    <source>
        <strain evidence="2">USAMLcec2-132</strain>
    </source>
</reference>
<sequence length="108" mass="12441">MNGGNCANCANNANFAWQNQDRMDEQQARSLRNISIISFVVVELTEYLDTHPCDQDALSYFGYYNRMLNQMTAEYAAKYTPLTIASAEACSKEWKWGLTPLPWERRCD</sequence>
<feature type="domain" description="Protein CotJB" evidence="1">
    <location>
        <begin position="30"/>
        <end position="104"/>
    </location>
</feature>
<dbReference type="Pfam" id="PF12652">
    <property type="entry name" value="CotJB"/>
    <property type="match status" value="1"/>
</dbReference>
<organism evidence="2 3">
    <name type="scientific">Candidatus Eisenbergiella merdavium</name>
    <dbReference type="NCBI Taxonomy" id="2838551"/>
    <lineage>
        <taxon>Bacteria</taxon>
        <taxon>Bacillati</taxon>
        <taxon>Bacillota</taxon>
        <taxon>Clostridia</taxon>
        <taxon>Lachnospirales</taxon>
        <taxon>Lachnospiraceae</taxon>
        <taxon>Eisenbergiella</taxon>
    </lineage>
</organism>
<dbReference type="AlphaFoldDB" id="A0A9D2ND10"/>